<dbReference type="EMBL" id="AZCV01000004">
    <property type="protein sequence ID" value="KRK37572.1"/>
    <property type="molecule type" value="Genomic_DNA"/>
</dbReference>
<feature type="transmembrane region" description="Helical" evidence="1">
    <location>
        <begin position="449"/>
        <end position="469"/>
    </location>
</feature>
<feature type="transmembrane region" description="Helical" evidence="1">
    <location>
        <begin position="173"/>
        <end position="197"/>
    </location>
</feature>
<feature type="transmembrane region" description="Helical" evidence="1">
    <location>
        <begin position="511"/>
        <end position="528"/>
    </location>
</feature>
<keyword evidence="3" id="KW-1185">Reference proteome</keyword>
<organism evidence="2 3">
    <name type="scientific">Amylolactobacillus amylotrophicus DSM 20534</name>
    <dbReference type="NCBI Taxonomy" id="1423722"/>
    <lineage>
        <taxon>Bacteria</taxon>
        <taxon>Bacillati</taxon>
        <taxon>Bacillota</taxon>
        <taxon>Bacilli</taxon>
        <taxon>Lactobacillales</taxon>
        <taxon>Lactobacillaceae</taxon>
        <taxon>Amylolactobacillus</taxon>
    </lineage>
</organism>
<dbReference type="RefSeq" id="WP_056945730.1">
    <property type="nucleotide sequence ID" value="NZ_AZCV01000004.1"/>
</dbReference>
<evidence type="ECO:0000256" key="1">
    <source>
        <dbReference type="SAM" id="Phobius"/>
    </source>
</evidence>
<evidence type="ECO:0000313" key="2">
    <source>
        <dbReference type="EMBL" id="KRK37572.1"/>
    </source>
</evidence>
<keyword evidence="1" id="KW-0812">Transmembrane</keyword>
<feature type="transmembrane region" description="Helical" evidence="1">
    <location>
        <begin position="382"/>
        <end position="402"/>
    </location>
</feature>
<feature type="transmembrane region" description="Helical" evidence="1">
    <location>
        <begin position="244"/>
        <end position="267"/>
    </location>
</feature>
<feature type="transmembrane region" description="Helical" evidence="1">
    <location>
        <begin position="540"/>
        <end position="562"/>
    </location>
</feature>
<feature type="transmembrane region" description="Helical" evidence="1">
    <location>
        <begin position="146"/>
        <end position="167"/>
    </location>
</feature>
<evidence type="ECO:0000313" key="3">
    <source>
        <dbReference type="Proteomes" id="UP000050909"/>
    </source>
</evidence>
<feature type="transmembrane region" description="Helical" evidence="1">
    <location>
        <begin position="475"/>
        <end position="499"/>
    </location>
</feature>
<reference evidence="2 3" key="1">
    <citation type="journal article" date="2015" name="Genome Announc.">
        <title>Expanding the biotechnology potential of lactobacilli through comparative genomics of 213 strains and associated genera.</title>
        <authorList>
            <person name="Sun Z."/>
            <person name="Harris H.M."/>
            <person name="McCann A."/>
            <person name="Guo C."/>
            <person name="Argimon S."/>
            <person name="Zhang W."/>
            <person name="Yang X."/>
            <person name="Jeffery I.B."/>
            <person name="Cooney J.C."/>
            <person name="Kagawa T.F."/>
            <person name="Liu W."/>
            <person name="Song Y."/>
            <person name="Salvetti E."/>
            <person name="Wrobel A."/>
            <person name="Rasinkangas P."/>
            <person name="Parkhill J."/>
            <person name="Rea M.C."/>
            <person name="O'Sullivan O."/>
            <person name="Ritari J."/>
            <person name="Douillard F.P."/>
            <person name="Paul Ross R."/>
            <person name="Yang R."/>
            <person name="Briner A.E."/>
            <person name="Felis G.E."/>
            <person name="de Vos W.M."/>
            <person name="Barrangou R."/>
            <person name="Klaenhammer T.R."/>
            <person name="Caufield P.W."/>
            <person name="Cui Y."/>
            <person name="Zhang H."/>
            <person name="O'Toole P.W."/>
        </authorList>
    </citation>
    <scope>NUCLEOTIDE SEQUENCE [LARGE SCALE GENOMIC DNA]</scope>
    <source>
        <strain evidence="2 3">DSM 20534</strain>
    </source>
</reference>
<keyword evidence="1" id="KW-0472">Membrane</keyword>
<dbReference type="PATRIC" id="fig|1423722.3.peg.1207"/>
<comment type="caution">
    <text evidence="2">The sequence shown here is derived from an EMBL/GenBank/DDBJ whole genome shotgun (WGS) entry which is preliminary data.</text>
</comment>
<proteinExistence type="predicted"/>
<name>A0A0R1H1I7_9LACO</name>
<protein>
    <submittedName>
        <fullName evidence="2">Uncharacterized protein</fullName>
    </submittedName>
</protein>
<sequence>MFDFAAVFRFDRYLQIITQTARINRFLYYIHRIPLIGPKLPLNIFSGHNFKTVTANLLLIYGYIKKIMARILTLVAIFVWVYFVHFNGRRFTAVEFVQTSIISWAIVIGLGYAILSGTTFGGVRANNYRFASQFAQDYTLAIFDEYVLSTLVNGAIYTGLLLLLGMFAGNFILILNVILLYWAMYLLALASVFYISARRKERTAVGKKGIRQFNVKSLGVGVLGWLCLIGSGLVVQFMPDFQPIIRVLTSGYFTVIPLLLIGLALFLNQRMLSRDNQATMAKIKRYDDQLYESITTNSKNEYVRTGTDMTEELQLETTSVSETAKLSFGTPAVIDALLFKRYRRILRKKILFKLAWIGAITLAFVIYFTLSRLGIIHFGNGLTAGLNFYGLLPVFFFWLYLLSIGKDVMSLSYTNLDSVMLTYPFYRQPQVVIKSFFYRFYQSFKYNMVMTLAVFAAVVVAMGIAGLNIALFQIFLFLVTLIALTALFSFHYLFVYYILQPFTIDKELKSPLFSLVNWLLYFIAYMQLNIPDNWLSYQYPVLIIGVTVMYVGIGALLIYRFAPQTFKLKK</sequence>
<feature type="transmembrane region" description="Helical" evidence="1">
    <location>
        <begin position="350"/>
        <end position="370"/>
    </location>
</feature>
<accession>A0A0R1H1I7</accession>
<feature type="transmembrane region" description="Helical" evidence="1">
    <location>
        <begin position="67"/>
        <end position="86"/>
    </location>
</feature>
<keyword evidence="1" id="KW-1133">Transmembrane helix</keyword>
<feature type="transmembrane region" description="Helical" evidence="1">
    <location>
        <begin position="218"/>
        <end position="238"/>
    </location>
</feature>
<gene>
    <name evidence="2" type="ORF">FC62_GL001184</name>
</gene>
<dbReference type="Proteomes" id="UP000050909">
    <property type="component" value="Unassembled WGS sequence"/>
</dbReference>
<feature type="transmembrane region" description="Helical" evidence="1">
    <location>
        <begin position="101"/>
        <end position="125"/>
    </location>
</feature>
<dbReference type="AlphaFoldDB" id="A0A0R1H1I7"/>